<proteinExistence type="predicted"/>
<name>A0ABN4AQ64_EMTOG</name>
<dbReference type="Proteomes" id="UP000002875">
    <property type="component" value="Chromosome"/>
</dbReference>
<evidence type="ECO:0000313" key="2">
    <source>
        <dbReference type="Proteomes" id="UP000002875"/>
    </source>
</evidence>
<organism evidence="1 2">
    <name type="scientific">Emticicia oligotrophica (strain DSM 17448 / CIP 109782 / MTCC 6937 / GPTSA100-15)</name>
    <dbReference type="NCBI Taxonomy" id="929562"/>
    <lineage>
        <taxon>Bacteria</taxon>
        <taxon>Pseudomonadati</taxon>
        <taxon>Bacteroidota</taxon>
        <taxon>Cytophagia</taxon>
        <taxon>Cytophagales</taxon>
        <taxon>Leadbetterellaceae</taxon>
        <taxon>Emticicia</taxon>
    </lineage>
</organism>
<evidence type="ECO:0000313" key="1">
    <source>
        <dbReference type="EMBL" id="AFK04570.1"/>
    </source>
</evidence>
<reference evidence="1 2" key="1">
    <citation type="submission" date="2011-07" db="EMBL/GenBank/DDBJ databases">
        <title>The complete genome of chromosome of Emticicia oligotrophica DSM 17448.</title>
        <authorList>
            <consortium name="US DOE Joint Genome Institute (JGI-PGF)"/>
            <person name="Lucas S."/>
            <person name="Han J."/>
            <person name="Lapidus A."/>
            <person name="Bruce D."/>
            <person name="Goodwin L."/>
            <person name="Pitluck S."/>
            <person name="Peters L."/>
            <person name="Kyrpides N."/>
            <person name="Mavromatis K."/>
            <person name="Ivanova N."/>
            <person name="Ovchinnikova G."/>
            <person name="Teshima H."/>
            <person name="Detter J.C."/>
            <person name="Tapia R."/>
            <person name="Han C."/>
            <person name="Land M."/>
            <person name="Hauser L."/>
            <person name="Markowitz V."/>
            <person name="Cheng J.-F."/>
            <person name="Hugenholtz P."/>
            <person name="Woyke T."/>
            <person name="Wu D."/>
            <person name="Tindall B."/>
            <person name="Pomrenke H."/>
            <person name="Brambilla E."/>
            <person name="Klenk H.-P."/>
            <person name="Eisen J.A."/>
        </authorList>
    </citation>
    <scope>NUCLEOTIDE SEQUENCE [LARGE SCALE GENOMIC DNA]</scope>
    <source>
        <strain evidence="1 2">DSM 17448</strain>
    </source>
</reference>
<dbReference type="EMBL" id="CP002961">
    <property type="protein sequence ID" value="AFK04570.1"/>
    <property type="molecule type" value="Genomic_DNA"/>
</dbReference>
<keyword evidence="2" id="KW-1185">Reference proteome</keyword>
<sequence>MKYHFLSSLVVLCLSTNIRLNAQSVELYAGDKRAGVDLMWFKNFKNSRDQRTPLLFFSRNRASTDYKNSPTAFGSTNAISYNFKNGIGIVGVGAFLNAGFTPKVGVQYSKQKGDFMFFGWFVSDLKKNNNLDLFGLFRYQPKFNNQWRGFIQAELFPVYNPKNQIWNFTERFRLGARYHTWASGLMMDFNQAGKNTFTSTNNLGIFIRNEF</sequence>
<gene>
    <name evidence="1" type="ordered locus">Emtol_3442</name>
</gene>
<dbReference type="RefSeq" id="WP_015030259.1">
    <property type="nucleotide sequence ID" value="NC_018748.1"/>
</dbReference>
<accession>A0ABN4AQ64</accession>
<protein>
    <submittedName>
        <fullName evidence="1">Uncharacterized protein</fullName>
    </submittedName>
</protein>